<protein>
    <recommendedName>
        <fullName evidence="14">Cytochrome P450</fullName>
    </recommendedName>
</protein>
<reference evidence="12" key="1">
    <citation type="journal article" date="2023" name="Plant J.">
        <title>Genome sequences and population genomics provide insights into the demographic history, inbreeding, and mutation load of two 'living fossil' tree species of Dipteronia.</title>
        <authorList>
            <person name="Feng Y."/>
            <person name="Comes H.P."/>
            <person name="Chen J."/>
            <person name="Zhu S."/>
            <person name="Lu R."/>
            <person name="Zhang X."/>
            <person name="Li P."/>
            <person name="Qiu J."/>
            <person name="Olsen K.M."/>
            <person name="Qiu Y."/>
        </authorList>
    </citation>
    <scope>NUCLEOTIDE SEQUENCE</scope>
    <source>
        <strain evidence="12">KIB01</strain>
    </source>
</reference>
<sequence>MESVPSSLAILISFLLFVFTVLKIVRKSSGTNAKTLNLPPSPPKIPILGNLHQLSGDLPFRRLKELAKTYGPFMHLQLGGTTAFAVSSAEYAEQIFKTHGANFVQRPYTLASHVLSYDSTGVASSRYGAYWREVRKVSMLGFLTLKKVQSFHSVREEEMANLVNWIASRAGTPINFTDKIYTITYDFTSRVAFGRIIESQENFIWVVKEMVKYVEGFHYADLFPSISLLHWITGFRFKLERVKRYSDEILESIINEHKKNRKEKKATLEIGKSREEILEHEDVVDILLDAQEERMENDIKLTTDNLKAVVLDMFTGGGETSATTVDWAMVELMRKPHLLKKAQAEVREVFGSKGKVDEAGLNELNFLKMVIKETVRMHPAFPLIPRGNRESCVINGFDIPANSTVFVNVWQVNRDPERWTDPDTFNPERFLDSDLDFKGTDYEFVTFGAGRRICPGMVFGLATVEISLAMMLYHFDWKFPSGTKAEDLLMTEAVGITGRRVDDLYLVPIPYKNV</sequence>
<dbReference type="PRINTS" id="PR00463">
    <property type="entry name" value="EP450I"/>
</dbReference>
<keyword evidence="7 9" id="KW-0408">Iron</keyword>
<dbReference type="AlphaFoldDB" id="A0AAD9WRY7"/>
<keyword evidence="5 9" id="KW-0479">Metal-binding</keyword>
<keyword evidence="11" id="KW-0472">Membrane</keyword>
<proteinExistence type="inferred from homology"/>
<dbReference type="PANTHER" id="PTHR47955:SF8">
    <property type="entry name" value="CYTOCHROME P450 71D11-LIKE"/>
    <property type="match status" value="1"/>
</dbReference>
<evidence type="ECO:0000256" key="3">
    <source>
        <dbReference type="ARBA" id="ARBA00010617"/>
    </source>
</evidence>
<dbReference type="PRINTS" id="PR00385">
    <property type="entry name" value="P450"/>
</dbReference>
<evidence type="ECO:0000256" key="2">
    <source>
        <dbReference type="ARBA" id="ARBA00004721"/>
    </source>
</evidence>
<evidence type="ECO:0000256" key="8">
    <source>
        <dbReference type="ARBA" id="ARBA00023033"/>
    </source>
</evidence>
<comment type="caution">
    <text evidence="12">The sequence shown here is derived from an EMBL/GenBank/DDBJ whole genome shotgun (WGS) entry which is preliminary data.</text>
</comment>
<accession>A0AAD9WRY7</accession>
<keyword evidence="8 10" id="KW-0503">Monooxygenase</keyword>
<dbReference type="GO" id="GO:0004497">
    <property type="term" value="F:monooxygenase activity"/>
    <property type="evidence" value="ECO:0007669"/>
    <property type="project" value="UniProtKB-KW"/>
</dbReference>
<comment type="cofactor">
    <cofactor evidence="1 9">
        <name>heme</name>
        <dbReference type="ChEBI" id="CHEBI:30413"/>
    </cofactor>
</comment>
<dbReference type="Pfam" id="PF00067">
    <property type="entry name" value="p450"/>
    <property type="match status" value="1"/>
</dbReference>
<dbReference type="InterPro" id="IPR002401">
    <property type="entry name" value="Cyt_P450_E_grp-I"/>
</dbReference>
<evidence type="ECO:0000256" key="9">
    <source>
        <dbReference type="PIRSR" id="PIRSR602401-1"/>
    </source>
</evidence>
<dbReference type="GO" id="GO:0005506">
    <property type="term" value="F:iron ion binding"/>
    <property type="evidence" value="ECO:0007669"/>
    <property type="project" value="InterPro"/>
</dbReference>
<keyword evidence="6 10" id="KW-0560">Oxidoreductase</keyword>
<evidence type="ECO:0000256" key="11">
    <source>
        <dbReference type="SAM" id="Phobius"/>
    </source>
</evidence>
<feature type="transmembrane region" description="Helical" evidence="11">
    <location>
        <begin position="6"/>
        <end position="25"/>
    </location>
</feature>
<dbReference type="EMBL" id="JANJYI010000008">
    <property type="protein sequence ID" value="KAK2640202.1"/>
    <property type="molecule type" value="Genomic_DNA"/>
</dbReference>
<keyword evidence="4 9" id="KW-0349">Heme</keyword>
<evidence type="ECO:0000256" key="7">
    <source>
        <dbReference type="ARBA" id="ARBA00023004"/>
    </source>
</evidence>
<evidence type="ECO:0000256" key="5">
    <source>
        <dbReference type="ARBA" id="ARBA00022723"/>
    </source>
</evidence>
<dbReference type="Proteomes" id="UP001280121">
    <property type="component" value="Unassembled WGS sequence"/>
</dbReference>
<dbReference type="Gene3D" id="1.10.630.10">
    <property type="entry name" value="Cytochrome P450"/>
    <property type="match status" value="1"/>
</dbReference>
<organism evidence="12 13">
    <name type="scientific">Dipteronia dyeriana</name>
    <dbReference type="NCBI Taxonomy" id="168575"/>
    <lineage>
        <taxon>Eukaryota</taxon>
        <taxon>Viridiplantae</taxon>
        <taxon>Streptophyta</taxon>
        <taxon>Embryophyta</taxon>
        <taxon>Tracheophyta</taxon>
        <taxon>Spermatophyta</taxon>
        <taxon>Magnoliopsida</taxon>
        <taxon>eudicotyledons</taxon>
        <taxon>Gunneridae</taxon>
        <taxon>Pentapetalae</taxon>
        <taxon>rosids</taxon>
        <taxon>malvids</taxon>
        <taxon>Sapindales</taxon>
        <taxon>Sapindaceae</taxon>
        <taxon>Hippocastanoideae</taxon>
        <taxon>Acereae</taxon>
        <taxon>Dipteronia</taxon>
    </lineage>
</organism>
<comment type="similarity">
    <text evidence="3 10">Belongs to the cytochrome P450 family.</text>
</comment>
<keyword evidence="11" id="KW-1133">Transmembrane helix</keyword>
<dbReference type="SUPFAM" id="SSF48264">
    <property type="entry name" value="Cytochrome P450"/>
    <property type="match status" value="1"/>
</dbReference>
<keyword evidence="13" id="KW-1185">Reference proteome</keyword>
<evidence type="ECO:0000256" key="1">
    <source>
        <dbReference type="ARBA" id="ARBA00001971"/>
    </source>
</evidence>
<dbReference type="InterPro" id="IPR017972">
    <property type="entry name" value="Cyt_P450_CS"/>
</dbReference>
<evidence type="ECO:0008006" key="14">
    <source>
        <dbReference type="Google" id="ProtNLM"/>
    </source>
</evidence>
<dbReference type="PANTHER" id="PTHR47955">
    <property type="entry name" value="CYTOCHROME P450 FAMILY 71 PROTEIN"/>
    <property type="match status" value="1"/>
</dbReference>
<dbReference type="GO" id="GO:0020037">
    <property type="term" value="F:heme binding"/>
    <property type="evidence" value="ECO:0007669"/>
    <property type="project" value="InterPro"/>
</dbReference>
<dbReference type="GO" id="GO:0016705">
    <property type="term" value="F:oxidoreductase activity, acting on paired donors, with incorporation or reduction of molecular oxygen"/>
    <property type="evidence" value="ECO:0007669"/>
    <property type="project" value="InterPro"/>
</dbReference>
<comment type="pathway">
    <text evidence="2">Secondary metabolite biosynthesis; terpenoid biosynthesis.</text>
</comment>
<evidence type="ECO:0000256" key="4">
    <source>
        <dbReference type="ARBA" id="ARBA00022617"/>
    </source>
</evidence>
<keyword evidence="11" id="KW-0812">Transmembrane</keyword>
<dbReference type="PROSITE" id="PS00086">
    <property type="entry name" value="CYTOCHROME_P450"/>
    <property type="match status" value="1"/>
</dbReference>
<dbReference type="InterPro" id="IPR036396">
    <property type="entry name" value="Cyt_P450_sf"/>
</dbReference>
<dbReference type="InterPro" id="IPR001128">
    <property type="entry name" value="Cyt_P450"/>
</dbReference>
<evidence type="ECO:0000256" key="10">
    <source>
        <dbReference type="RuleBase" id="RU000461"/>
    </source>
</evidence>
<dbReference type="CDD" id="cd11072">
    <property type="entry name" value="CYP71-like"/>
    <property type="match status" value="1"/>
</dbReference>
<feature type="binding site" description="axial binding residue" evidence="9">
    <location>
        <position position="454"/>
    </location>
    <ligand>
        <name>heme</name>
        <dbReference type="ChEBI" id="CHEBI:30413"/>
    </ligand>
    <ligandPart>
        <name>Fe</name>
        <dbReference type="ChEBI" id="CHEBI:18248"/>
    </ligandPart>
</feature>
<dbReference type="FunFam" id="1.10.630.10:FF:000043">
    <property type="entry name" value="Cytochrome P450 99A2"/>
    <property type="match status" value="1"/>
</dbReference>
<name>A0AAD9WRY7_9ROSI</name>
<gene>
    <name evidence="12" type="ORF">Ddye_027997</name>
</gene>
<evidence type="ECO:0000313" key="13">
    <source>
        <dbReference type="Proteomes" id="UP001280121"/>
    </source>
</evidence>
<evidence type="ECO:0000256" key="6">
    <source>
        <dbReference type="ARBA" id="ARBA00023002"/>
    </source>
</evidence>
<evidence type="ECO:0000313" key="12">
    <source>
        <dbReference type="EMBL" id="KAK2640202.1"/>
    </source>
</evidence>